<evidence type="ECO:0000313" key="2">
    <source>
        <dbReference type="Proteomes" id="UP000708208"/>
    </source>
</evidence>
<comment type="caution">
    <text evidence="1">The sequence shown here is derived from an EMBL/GenBank/DDBJ whole genome shotgun (WGS) entry which is preliminary data.</text>
</comment>
<protein>
    <submittedName>
        <fullName evidence="1">Uncharacterized protein</fullName>
    </submittedName>
</protein>
<dbReference type="Proteomes" id="UP000708208">
    <property type="component" value="Unassembled WGS sequence"/>
</dbReference>
<proteinExistence type="predicted"/>
<organism evidence="1 2">
    <name type="scientific">Allacma fusca</name>
    <dbReference type="NCBI Taxonomy" id="39272"/>
    <lineage>
        <taxon>Eukaryota</taxon>
        <taxon>Metazoa</taxon>
        <taxon>Ecdysozoa</taxon>
        <taxon>Arthropoda</taxon>
        <taxon>Hexapoda</taxon>
        <taxon>Collembola</taxon>
        <taxon>Symphypleona</taxon>
        <taxon>Sminthuridae</taxon>
        <taxon>Allacma</taxon>
    </lineage>
</organism>
<dbReference type="AlphaFoldDB" id="A0A8J2NVV5"/>
<name>A0A8J2NVV5_9HEXA</name>
<dbReference type="EMBL" id="CAJVCH010162872">
    <property type="protein sequence ID" value="CAG7728403.1"/>
    <property type="molecule type" value="Genomic_DNA"/>
</dbReference>
<keyword evidence="2" id="KW-1185">Reference proteome</keyword>
<evidence type="ECO:0000313" key="1">
    <source>
        <dbReference type="EMBL" id="CAG7728403.1"/>
    </source>
</evidence>
<sequence>MQRTYLNFPCSMCALKQNECLTKLGQEIKREKSLCTAGEAIIILHDLCTKVRICIPPRKGVHRCFVRSQAILVL</sequence>
<gene>
    <name evidence="1" type="ORF">AFUS01_LOCUS17182</name>
</gene>
<accession>A0A8J2NVV5</accession>
<reference evidence="1" key="1">
    <citation type="submission" date="2021-06" db="EMBL/GenBank/DDBJ databases">
        <authorList>
            <person name="Hodson N. C."/>
            <person name="Mongue J. A."/>
            <person name="Jaron S. K."/>
        </authorList>
    </citation>
    <scope>NUCLEOTIDE SEQUENCE</scope>
</reference>